<name>A0A822ZF60_NELNU</name>
<comment type="caution">
    <text evidence="2">The sequence shown here is derived from an EMBL/GenBank/DDBJ whole genome shotgun (WGS) entry which is preliminary data.</text>
</comment>
<evidence type="ECO:0000313" key="2">
    <source>
        <dbReference type="EMBL" id="DAD40238.1"/>
    </source>
</evidence>
<dbReference type="PANTHER" id="PTHR34950">
    <property type="entry name" value="OS04G0457400 PROTEIN"/>
    <property type="match status" value="1"/>
</dbReference>
<reference evidence="2 3" key="1">
    <citation type="journal article" date="2020" name="Mol. Biol. Evol.">
        <title>Distinct Expression and Methylation Patterns for Genes with Different Fates following a Single Whole-Genome Duplication in Flowering Plants.</title>
        <authorList>
            <person name="Shi T."/>
            <person name="Rahmani R.S."/>
            <person name="Gugger P.F."/>
            <person name="Wang M."/>
            <person name="Li H."/>
            <person name="Zhang Y."/>
            <person name="Li Z."/>
            <person name="Wang Q."/>
            <person name="Van de Peer Y."/>
            <person name="Marchal K."/>
            <person name="Chen J."/>
        </authorList>
    </citation>
    <scope>NUCLEOTIDE SEQUENCE [LARGE SCALE GENOMIC DNA]</scope>
    <source>
        <tissue evidence="2">Leaf</tissue>
    </source>
</reference>
<sequence>MSSIGVSFAEVYVLRKQHKERMKRIEEERKRRGERATYEGKPSSGKLWRTRKVHPRSMPSSGVTDGKIGETGN</sequence>
<dbReference type="Proteomes" id="UP000607653">
    <property type="component" value="Unassembled WGS sequence"/>
</dbReference>
<accession>A0A822ZF60</accession>
<evidence type="ECO:0000313" key="3">
    <source>
        <dbReference type="Proteomes" id="UP000607653"/>
    </source>
</evidence>
<dbReference type="PANTHER" id="PTHR34950:SF2">
    <property type="entry name" value="OS10G0364900 PROTEIN"/>
    <property type="match status" value="1"/>
</dbReference>
<evidence type="ECO:0000256" key="1">
    <source>
        <dbReference type="SAM" id="MobiDB-lite"/>
    </source>
</evidence>
<feature type="compositionally biased region" description="Basic and acidic residues" evidence="1">
    <location>
        <begin position="23"/>
        <end position="38"/>
    </location>
</feature>
<keyword evidence="3" id="KW-1185">Reference proteome</keyword>
<proteinExistence type="predicted"/>
<dbReference type="EMBL" id="DUZY01000005">
    <property type="protein sequence ID" value="DAD40238.1"/>
    <property type="molecule type" value="Genomic_DNA"/>
</dbReference>
<protein>
    <submittedName>
        <fullName evidence="2">Uncharacterized protein</fullName>
    </submittedName>
</protein>
<feature type="region of interest" description="Disordered" evidence="1">
    <location>
        <begin position="20"/>
        <end position="73"/>
    </location>
</feature>
<organism evidence="2 3">
    <name type="scientific">Nelumbo nucifera</name>
    <name type="common">Sacred lotus</name>
    <dbReference type="NCBI Taxonomy" id="4432"/>
    <lineage>
        <taxon>Eukaryota</taxon>
        <taxon>Viridiplantae</taxon>
        <taxon>Streptophyta</taxon>
        <taxon>Embryophyta</taxon>
        <taxon>Tracheophyta</taxon>
        <taxon>Spermatophyta</taxon>
        <taxon>Magnoliopsida</taxon>
        <taxon>Proteales</taxon>
        <taxon>Nelumbonaceae</taxon>
        <taxon>Nelumbo</taxon>
    </lineage>
</organism>
<gene>
    <name evidence="2" type="ORF">HUJ06_014561</name>
</gene>
<dbReference type="AlphaFoldDB" id="A0A822ZF60"/>